<dbReference type="GO" id="GO:0000146">
    <property type="term" value="F:microfilament motor activity"/>
    <property type="evidence" value="ECO:0007669"/>
    <property type="project" value="TreeGrafter"/>
</dbReference>
<dbReference type="GO" id="GO:0007015">
    <property type="term" value="P:actin filament organization"/>
    <property type="evidence" value="ECO:0007669"/>
    <property type="project" value="TreeGrafter"/>
</dbReference>
<feature type="binding site" evidence="8">
    <location>
        <begin position="152"/>
        <end position="159"/>
    </location>
    <ligand>
        <name>ATP</name>
        <dbReference type="ChEBI" id="CHEBI:30616"/>
    </ligand>
</feature>
<evidence type="ECO:0000259" key="9">
    <source>
        <dbReference type="PROSITE" id="PS51456"/>
    </source>
</evidence>
<dbReference type="InterPro" id="IPR001609">
    <property type="entry name" value="Myosin_head_motor_dom-like"/>
</dbReference>
<dbReference type="PROSITE" id="PS51844">
    <property type="entry name" value="SH3_LIKE"/>
    <property type="match status" value="1"/>
</dbReference>
<dbReference type="GO" id="GO:0016020">
    <property type="term" value="C:membrane"/>
    <property type="evidence" value="ECO:0007669"/>
    <property type="project" value="TreeGrafter"/>
</dbReference>
<evidence type="ECO:0000256" key="1">
    <source>
        <dbReference type="ARBA" id="ARBA00008314"/>
    </source>
</evidence>
<dbReference type="OrthoDB" id="312459at2759"/>
<dbReference type="Gene3D" id="3.40.850.10">
    <property type="entry name" value="Kinesin motor domain"/>
    <property type="match status" value="1"/>
</dbReference>
<evidence type="ECO:0000256" key="5">
    <source>
        <dbReference type="ARBA" id="ARBA00023123"/>
    </source>
</evidence>
<dbReference type="PROSITE" id="PS51456">
    <property type="entry name" value="MYOSIN_MOTOR"/>
    <property type="match status" value="1"/>
</dbReference>
<dbReference type="GO" id="GO:0005524">
    <property type="term" value="F:ATP binding"/>
    <property type="evidence" value="ECO:0007669"/>
    <property type="project" value="UniProtKB-UniRule"/>
</dbReference>
<reference evidence="11 12" key="1">
    <citation type="submission" date="2019-07" db="EMBL/GenBank/DDBJ databases">
        <title>Annotation for the trematode Paragonimus westermani.</title>
        <authorList>
            <person name="Choi Y.-J."/>
        </authorList>
    </citation>
    <scope>NUCLEOTIDE SEQUENCE [LARGE SCALE GENOMIC DNA]</scope>
    <source>
        <strain evidence="11">180907_Pwestermani</strain>
    </source>
</reference>
<evidence type="ECO:0000256" key="7">
    <source>
        <dbReference type="ARBA" id="ARBA00023203"/>
    </source>
</evidence>
<dbReference type="AlphaFoldDB" id="A0A8T0DDE2"/>
<name>A0A8T0DDE2_9TREM</name>
<keyword evidence="5 8" id="KW-0518">Myosin</keyword>
<comment type="caution">
    <text evidence="11">The sequence shown here is derived from an EMBL/GenBank/DDBJ whole genome shotgun (WGS) entry which is preliminary data.</text>
</comment>
<feature type="non-terminal residue" evidence="11">
    <location>
        <position position="1"/>
    </location>
</feature>
<dbReference type="Pfam" id="PF00063">
    <property type="entry name" value="Myosin_head"/>
    <property type="match status" value="1"/>
</dbReference>
<feature type="domain" description="Myosin motor" evidence="9">
    <location>
        <begin position="59"/>
        <end position="245"/>
    </location>
</feature>
<protein>
    <recommendedName>
        <fullName evidence="13">Myosin heavy chain 6/7</fullName>
    </recommendedName>
</protein>
<feature type="non-terminal residue" evidence="11">
    <location>
        <position position="245"/>
    </location>
</feature>
<keyword evidence="12" id="KW-1185">Reference proteome</keyword>
<evidence type="ECO:0000256" key="4">
    <source>
        <dbReference type="ARBA" id="ARBA00023054"/>
    </source>
</evidence>
<evidence type="ECO:0000313" key="12">
    <source>
        <dbReference type="Proteomes" id="UP000699462"/>
    </source>
</evidence>
<keyword evidence="2 8" id="KW-0547">Nucleotide-binding</keyword>
<dbReference type="Pfam" id="PF02736">
    <property type="entry name" value="Myosin_N"/>
    <property type="match status" value="1"/>
</dbReference>
<dbReference type="GO" id="GO:0051015">
    <property type="term" value="F:actin filament binding"/>
    <property type="evidence" value="ECO:0007669"/>
    <property type="project" value="InterPro"/>
</dbReference>
<keyword evidence="4" id="KW-0175">Coiled coil</keyword>
<dbReference type="PANTHER" id="PTHR13140">
    <property type="entry name" value="MYOSIN"/>
    <property type="match status" value="1"/>
</dbReference>
<dbReference type="SUPFAM" id="SSF52540">
    <property type="entry name" value="P-loop containing nucleoside triphosphate hydrolases"/>
    <property type="match status" value="1"/>
</dbReference>
<evidence type="ECO:0000313" key="11">
    <source>
        <dbReference type="EMBL" id="KAF8564771.1"/>
    </source>
</evidence>
<evidence type="ECO:0000256" key="8">
    <source>
        <dbReference type="PROSITE-ProRule" id="PRU00782"/>
    </source>
</evidence>
<dbReference type="SMART" id="SM00242">
    <property type="entry name" value="MYSc"/>
    <property type="match status" value="1"/>
</dbReference>
<dbReference type="GO" id="GO:0005737">
    <property type="term" value="C:cytoplasm"/>
    <property type="evidence" value="ECO:0007669"/>
    <property type="project" value="TreeGrafter"/>
</dbReference>
<evidence type="ECO:0000256" key="6">
    <source>
        <dbReference type="ARBA" id="ARBA00023175"/>
    </source>
</evidence>
<sequence length="245" mass="27720">EQSTFDAKNVLWVEDEKEGYVLADIVQTTGDTIVVRMKDGTEKKVKKDDAQQVNPAKFFLIEDMADLTHLNDASVLENLRARYYRQLIYTYSGLFCVAVNPYKRFPIYTVSVANKYKGKRRSEMPPHIFSISDNAYRNMLQDRENQSILITGESGAGKTENTKKVIAYFAIVAAATKKEDDDTVKKGTLEDQIVQANPVLEAYGNAKTNRNNNSSRFGKFIRIHFGTTGKIAGADIEHYLLEKSR</sequence>
<accession>A0A8T0DDE2</accession>
<gene>
    <name evidence="11" type="ORF">P879_10083</name>
</gene>
<comment type="caution">
    <text evidence="8">Lacks conserved residue(s) required for the propagation of feature annotation.</text>
</comment>
<keyword evidence="3 8" id="KW-0067">ATP-binding</keyword>
<dbReference type="InterPro" id="IPR027417">
    <property type="entry name" value="P-loop_NTPase"/>
</dbReference>
<dbReference type="InterPro" id="IPR036961">
    <property type="entry name" value="Kinesin_motor_dom_sf"/>
</dbReference>
<proteinExistence type="inferred from homology"/>
<organism evidence="11 12">
    <name type="scientific">Paragonimus westermani</name>
    <dbReference type="NCBI Taxonomy" id="34504"/>
    <lineage>
        <taxon>Eukaryota</taxon>
        <taxon>Metazoa</taxon>
        <taxon>Spiralia</taxon>
        <taxon>Lophotrochozoa</taxon>
        <taxon>Platyhelminthes</taxon>
        <taxon>Trematoda</taxon>
        <taxon>Digenea</taxon>
        <taxon>Plagiorchiida</taxon>
        <taxon>Troglotremata</taxon>
        <taxon>Troglotrematidae</taxon>
        <taxon>Paragonimus</taxon>
    </lineage>
</organism>
<dbReference type="EMBL" id="JTDF01007915">
    <property type="protein sequence ID" value="KAF8564771.1"/>
    <property type="molecule type" value="Genomic_DNA"/>
</dbReference>
<dbReference type="FunFam" id="3.40.850.10:FF:000024">
    <property type="entry name" value="Myosin heavy chain, isoform J"/>
    <property type="match status" value="1"/>
</dbReference>
<evidence type="ECO:0000259" key="10">
    <source>
        <dbReference type="PROSITE" id="PS51844"/>
    </source>
</evidence>
<dbReference type="Proteomes" id="UP000699462">
    <property type="component" value="Unassembled WGS sequence"/>
</dbReference>
<keyword evidence="6 8" id="KW-0505">Motor protein</keyword>
<evidence type="ECO:0008006" key="13">
    <source>
        <dbReference type="Google" id="ProtNLM"/>
    </source>
</evidence>
<dbReference type="InterPro" id="IPR004009">
    <property type="entry name" value="SH3_Myosin"/>
</dbReference>
<keyword evidence="7 8" id="KW-0009">Actin-binding</keyword>
<feature type="domain" description="Myosin N-terminal SH3-like" evidence="10">
    <location>
        <begin position="6"/>
        <end position="55"/>
    </location>
</feature>
<evidence type="ECO:0000256" key="3">
    <source>
        <dbReference type="ARBA" id="ARBA00022840"/>
    </source>
</evidence>
<dbReference type="InterPro" id="IPR008989">
    <property type="entry name" value="Myosin_S1_N"/>
</dbReference>
<comment type="similarity">
    <text evidence="1 8">Belongs to the TRAFAC class myosin-kinesin ATPase superfamily. Myosin family.</text>
</comment>
<dbReference type="PRINTS" id="PR00193">
    <property type="entry name" value="MYOSINHEAVY"/>
</dbReference>
<dbReference type="PANTHER" id="PTHR13140:SF857">
    <property type="entry name" value="MYOSIN-11"/>
    <property type="match status" value="1"/>
</dbReference>
<evidence type="ECO:0000256" key="2">
    <source>
        <dbReference type="ARBA" id="ARBA00022741"/>
    </source>
</evidence>
<dbReference type="GO" id="GO:0016459">
    <property type="term" value="C:myosin complex"/>
    <property type="evidence" value="ECO:0007669"/>
    <property type="project" value="UniProtKB-KW"/>
</dbReference>
<dbReference type="Gene3D" id="2.30.30.360">
    <property type="entry name" value="Myosin S1 fragment, N-terminal"/>
    <property type="match status" value="1"/>
</dbReference>